<dbReference type="SUPFAM" id="SSF50022">
    <property type="entry name" value="ISP domain"/>
    <property type="match status" value="1"/>
</dbReference>
<evidence type="ECO:0000313" key="7">
    <source>
        <dbReference type="EMBL" id="KFH45605.1"/>
    </source>
</evidence>
<comment type="cofactor">
    <cofactor evidence="5">
        <name>[2Fe-2S] cluster</name>
        <dbReference type="ChEBI" id="CHEBI:190135"/>
    </cofactor>
</comment>
<dbReference type="InterPro" id="IPR017941">
    <property type="entry name" value="Rieske_2Fe-2S"/>
</dbReference>
<gene>
    <name evidence="7" type="ORF">ACRE_035070</name>
</gene>
<evidence type="ECO:0000256" key="2">
    <source>
        <dbReference type="ARBA" id="ARBA00022723"/>
    </source>
</evidence>
<dbReference type="EMBL" id="JPKY01000029">
    <property type="protein sequence ID" value="KFH45605.1"/>
    <property type="molecule type" value="Genomic_DNA"/>
</dbReference>
<keyword evidence="1" id="KW-0001">2Fe-2S</keyword>
<dbReference type="Proteomes" id="UP000029964">
    <property type="component" value="Unassembled WGS sequence"/>
</dbReference>
<dbReference type="AlphaFoldDB" id="A0A086T8C3"/>
<dbReference type="PANTHER" id="PTHR21496:SF0">
    <property type="entry name" value="RIESKE DOMAIN-CONTAINING PROTEIN"/>
    <property type="match status" value="1"/>
</dbReference>
<evidence type="ECO:0000256" key="4">
    <source>
        <dbReference type="ARBA" id="ARBA00023014"/>
    </source>
</evidence>
<evidence type="ECO:0000256" key="3">
    <source>
        <dbReference type="ARBA" id="ARBA00023004"/>
    </source>
</evidence>
<name>A0A086T8C3_HAPC1</name>
<dbReference type="InterPro" id="IPR036922">
    <property type="entry name" value="Rieske_2Fe-2S_sf"/>
</dbReference>
<dbReference type="PROSITE" id="PS51296">
    <property type="entry name" value="RIESKE"/>
    <property type="match status" value="1"/>
</dbReference>
<feature type="domain" description="Rieske" evidence="6">
    <location>
        <begin position="66"/>
        <end position="161"/>
    </location>
</feature>
<evidence type="ECO:0000256" key="1">
    <source>
        <dbReference type="ARBA" id="ARBA00022714"/>
    </source>
</evidence>
<comment type="caution">
    <text evidence="7">The sequence shown here is derived from an EMBL/GenBank/DDBJ whole genome shotgun (WGS) entry which is preliminary data.</text>
</comment>
<dbReference type="PANTHER" id="PTHR21496">
    <property type="entry name" value="FERREDOXIN-RELATED"/>
    <property type="match status" value="1"/>
</dbReference>
<reference evidence="8" key="1">
    <citation type="journal article" date="2014" name="Genome Announc.">
        <title>Genome sequence and annotation of Acremonium chrysogenum, producer of the beta-lactam antibiotic cephalosporin C.</title>
        <authorList>
            <person name="Terfehr D."/>
            <person name="Dahlmann T.A."/>
            <person name="Specht T."/>
            <person name="Zadra I."/>
            <person name="Kuernsteiner H."/>
            <person name="Kueck U."/>
        </authorList>
    </citation>
    <scope>NUCLEOTIDE SEQUENCE [LARGE SCALE GENOMIC DNA]</scope>
    <source>
        <strain evidence="8">ATCC 11550 / CBS 779.69 / DSM 880 / IAM 14645 / JCM 23072 / IMI 49137</strain>
    </source>
</reference>
<evidence type="ECO:0000256" key="5">
    <source>
        <dbReference type="ARBA" id="ARBA00034078"/>
    </source>
</evidence>
<organism evidence="7 8">
    <name type="scientific">Hapsidospora chrysogenum (strain ATCC 11550 / CBS 779.69 / DSM 880 / IAM 14645 / JCM 23072 / IMI 49137)</name>
    <name type="common">Acremonium chrysogenum</name>
    <dbReference type="NCBI Taxonomy" id="857340"/>
    <lineage>
        <taxon>Eukaryota</taxon>
        <taxon>Fungi</taxon>
        <taxon>Dikarya</taxon>
        <taxon>Ascomycota</taxon>
        <taxon>Pezizomycotina</taxon>
        <taxon>Sordariomycetes</taxon>
        <taxon>Hypocreomycetidae</taxon>
        <taxon>Hypocreales</taxon>
        <taxon>Bionectriaceae</taxon>
        <taxon>Hapsidospora</taxon>
    </lineage>
</organism>
<evidence type="ECO:0000259" key="6">
    <source>
        <dbReference type="PROSITE" id="PS51296"/>
    </source>
</evidence>
<dbReference type="Pfam" id="PF00355">
    <property type="entry name" value="Rieske"/>
    <property type="match status" value="1"/>
</dbReference>
<dbReference type="GO" id="GO:0051537">
    <property type="term" value="F:2 iron, 2 sulfur cluster binding"/>
    <property type="evidence" value="ECO:0007669"/>
    <property type="project" value="UniProtKB-KW"/>
</dbReference>
<dbReference type="GO" id="GO:0046872">
    <property type="term" value="F:metal ion binding"/>
    <property type="evidence" value="ECO:0007669"/>
    <property type="project" value="UniProtKB-KW"/>
</dbReference>
<keyword evidence="3" id="KW-0408">Iron</keyword>
<evidence type="ECO:0000313" key="8">
    <source>
        <dbReference type="Proteomes" id="UP000029964"/>
    </source>
</evidence>
<sequence>MNPFNLFRPRPDSGGWFLVGLTTAFPDVGEDENNLSHPRLCTNTEVRPGCKVLHVPEEDVSQRSEVSVEADAQLEEAEVGDALKDQVLVFQYKGKFHAIDNKCPHSSFPLSQGTPFDIEDFGVVLSAGVMCPKHNWSFDLFTGISDRARYKLKVWEVQLRDVGAKPPTAADKADRNWDGTEKEVWVRRKPRMG</sequence>
<protein>
    <submittedName>
        <fullName evidence="7">Rieske domain-containing protein-like protein</fullName>
    </submittedName>
</protein>
<keyword evidence="4" id="KW-0411">Iron-sulfur</keyword>
<dbReference type="CDD" id="cd03467">
    <property type="entry name" value="Rieske"/>
    <property type="match status" value="1"/>
</dbReference>
<proteinExistence type="predicted"/>
<keyword evidence="8" id="KW-1185">Reference proteome</keyword>
<dbReference type="OrthoDB" id="426882at2759"/>
<keyword evidence="2" id="KW-0479">Metal-binding</keyword>
<dbReference type="HOGENOM" id="CLU_079949_0_0_1"/>
<accession>A0A086T8C3</accession>
<dbReference type="Gene3D" id="2.102.10.10">
    <property type="entry name" value="Rieske [2Fe-2S] iron-sulphur domain"/>
    <property type="match status" value="1"/>
</dbReference>